<dbReference type="InterPro" id="IPR050679">
    <property type="entry name" value="Bact_HTH_transcr_reg"/>
</dbReference>
<evidence type="ECO:0000313" key="6">
    <source>
        <dbReference type="Proteomes" id="UP000069620"/>
    </source>
</evidence>
<dbReference type="InterPro" id="IPR036388">
    <property type="entry name" value="WH-like_DNA-bd_sf"/>
</dbReference>
<keyword evidence="3" id="KW-0804">Transcription</keyword>
<reference evidence="6" key="2">
    <citation type="submission" date="2016-02" db="EMBL/GenBank/DDBJ databases">
        <title>Draft genome sequence of five rapidly growing Mycobacterium species.</title>
        <authorList>
            <person name="Katahira K."/>
            <person name="Gotou Y."/>
            <person name="Iida K."/>
            <person name="Ogura Y."/>
            <person name="Hayashi T."/>
        </authorList>
    </citation>
    <scope>NUCLEOTIDE SEQUENCE [LARGE SCALE GENOMIC DNA]</scope>
    <source>
        <strain evidence="6">JCM15654</strain>
    </source>
</reference>
<evidence type="ECO:0000256" key="3">
    <source>
        <dbReference type="ARBA" id="ARBA00023163"/>
    </source>
</evidence>
<dbReference type="OrthoDB" id="7363114at2"/>
<dbReference type="GO" id="GO:0003677">
    <property type="term" value="F:DNA binding"/>
    <property type="evidence" value="ECO:0007669"/>
    <property type="project" value="UniProtKB-KW"/>
</dbReference>
<evidence type="ECO:0000256" key="1">
    <source>
        <dbReference type="ARBA" id="ARBA00023015"/>
    </source>
</evidence>
<organism evidence="5 6">
    <name type="scientific">Mycolicibacterium brisbanense</name>
    <dbReference type="NCBI Taxonomy" id="146020"/>
    <lineage>
        <taxon>Bacteria</taxon>
        <taxon>Bacillati</taxon>
        <taxon>Actinomycetota</taxon>
        <taxon>Actinomycetes</taxon>
        <taxon>Mycobacteriales</taxon>
        <taxon>Mycobacteriaceae</taxon>
        <taxon>Mycolicibacterium</taxon>
    </lineage>
</organism>
<protein>
    <submittedName>
        <fullName evidence="5">Transcriptional regulatory protein</fullName>
    </submittedName>
</protein>
<evidence type="ECO:0000256" key="2">
    <source>
        <dbReference type="ARBA" id="ARBA00023125"/>
    </source>
</evidence>
<dbReference type="PROSITE" id="PS50949">
    <property type="entry name" value="HTH_GNTR"/>
    <property type="match status" value="1"/>
</dbReference>
<dbReference type="InterPro" id="IPR000524">
    <property type="entry name" value="Tscrpt_reg_HTH_GntR"/>
</dbReference>
<gene>
    <name evidence="5" type="ORF">RMCB_0599</name>
</gene>
<name>A0A100VV62_9MYCO</name>
<dbReference type="Proteomes" id="UP000069620">
    <property type="component" value="Unassembled WGS sequence"/>
</dbReference>
<dbReference type="GO" id="GO:0003700">
    <property type="term" value="F:DNA-binding transcription factor activity"/>
    <property type="evidence" value="ECO:0007669"/>
    <property type="project" value="InterPro"/>
</dbReference>
<dbReference type="InterPro" id="IPR011663">
    <property type="entry name" value="UTRA"/>
</dbReference>
<feature type="domain" description="HTH gntR-type" evidence="4">
    <location>
        <begin position="7"/>
        <end position="75"/>
    </location>
</feature>
<dbReference type="SUPFAM" id="SSF46785">
    <property type="entry name" value="Winged helix' DNA-binding domain"/>
    <property type="match status" value="1"/>
</dbReference>
<dbReference type="GO" id="GO:0045892">
    <property type="term" value="P:negative regulation of DNA-templated transcription"/>
    <property type="evidence" value="ECO:0007669"/>
    <property type="project" value="TreeGrafter"/>
</dbReference>
<dbReference type="Pfam" id="PF07702">
    <property type="entry name" value="UTRA"/>
    <property type="match status" value="1"/>
</dbReference>
<dbReference type="InterPro" id="IPR028978">
    <property type="entry name" value="Chorismate_lyase_/UTRA_dom_sf"/>
</dbReference>
<accession>A0A100VV62</accession>
<dbReference type="AlphaFoldDB" id="A0A100VV62"/>
<sequence>MTISPTEHRYLQVARTLRKEIVDGVYPVGSQLPTEHELCERFEVSRYTIREALRRLRDDNLVSSRPRAGTLVMPRAATNSYAQDVMSINDLLAFAAGAQFTIESNAMVTIDDDMAEHTGLAVGEQCLAVRGYRQIDGAPVCCTEYYINRSFAAVGRLLQRHSGPIFPLIEDLFGVSIIEVHQEISAVLVTPDLATALNVSPASAALRMLRTYTTSDGEVAQVTVNTHPADRFRHSMTMRRVKGQP</sequence>
<comment type="caution">
    <text evidence="5">The sequence shown here is derived from an EMBL/GenBank/DDBJ whole genome shotgun (WGS) entry which is preliminary data.</text>
</comment>
<dbReference type="Gene3D" id="1.10.10.10">
    <property type="entry name" value="Winged helix-like DNA-binding domain superfamily/Winged helix DNA-binding domain"/>
    <property type="match status" value="1"/>
</dbReference>
<dbReference type="InterPro" id="IPR036390">
    <property type="entry name" value="WH_DNA-bd_sf"/>
</dbReference>
<dbReference type="STRING" id="146020.RMCB_0599"/>
<keyword evidence="2" id="KW-0238">DNA-binding</keyword>
<dbReference type="RefSeq" id="WP_062827562.1">
    <property type="nucleotide sequence ID" value="NZ_BCSX01000007.1"/>
</dbReference>
<dbReference type="PANTHER" id="PTHR44846">
    <property type="entry name" value="MANNOSYL-D-GLYCERATE TRANSPORT/METABOLISM SYSTEM REPRESSOR MNGR-RELATED"/>
    <property type="match status" value="1"/>
</dbReference>
<evidence type="ECO:0000259" key="4">
    <source>
        <dbReference type="PROSITE" id="PS50949"/>
    </source>
</evidence>
<dbReference type="Gene3D" id="3.40.1410.10">
    <property type="entry name" value="Chorismate lyase-like"/>
    <property type="match status" value="1"/>
</dbReference>
<evidence type="ECO:0000313" key="5">
    <source>
        <dbReference type="EMBL" id="GAS86503.1"/>
    </source>
</evidence>
<dbReference type="CDD" id="cd07377">
    <property type="entry name" value="WHTH_GntR"/>
    <property type="match status" value="1"/>
</dbReference>
<dbReference type="PRINTS" id="PR00035">
    <property type="entry name" value="HTHGNTR"/>
</dbReference>
<reference evidence="6" key="1">
    <citation type="journal article" date="2016" name="Genome Announc.">
        <title>Draft Genome Sequences of Five Rapidly Growing Mycobacterium Species, M. thermoresistibile, M. fortuitum subsp. acetamidolyticum, M. canariasense, M. brisbanense, and M. novocastrense.</title>
        <authorList>
            <person name="Katahira K."/>
            <person name="Ogura Y."/>
            <person name="Gotoh Y."/>
            <person name="Hayashi T."/>
        </authorList>
    </citation>
    <scope>NUCLEOTIDE SEQUENCE [LARGE SCALE GENOMIC DNA]</scope>
    <source>
        <strain evidence="6">JCM15654</strain>
    </source>
</reference>
<dbReference type="SUPFAM" id="SSF64288">
    <property type="entry name" value="Chorismate lyase-like"/>
    <property type="match status" value="1"/>
</dbReference>
<dbReference type="SMART" id="SM00345">
    <property type="entry name" value="HTH_GNTR"/>
    <property type="match status" value="1"/>
</dbReference>
<keyword evidence="6" id="KW-1185">Reference proteome</keyword>
<keyword evidence="1" id="KW-0805">Transcription regulation</keyword>
<dbReference type="Pfam" id="PF00392">
    <property type="entry name" value="GntR"/>
    <property type="match status" value="1"/>
</dbReference>
<dbReference type="EMBL" id="BCSX01000007">
    <property type="protein sequence ID" value="GAS86503.1"/>
    <property type="molecule type" value="Genomic_DNA"/>
</dbReference>
<dbReference type="SMART" id="SM00866">
    <property type="entry name" value="UTRA"/>
    <property type="match status" value="1"/>
</dbReference>
<proteinExistence type="predicted"/>
<dbReference type="PANTHER" id="PTHR44846:SF17">
    <property type="entry name" value="GNTR-FAMILY TRANSCRIPTIONAL REGULATOR"/>
    <property type="match status" value="1"/>
</dbReference>